<accession>A0A139IPZ9</accession>
<keyword evidence="3" id="KW-0472">Membrane</keyword>
<feature type="transmembrane region" description="Helical" evidence="3">
    <location>
        <begin position="214"/>
        <end position="234"/>
    </location>
</feature>
<dbReference type="Gene3D" id="1.20.1250.20">
    <property type="entry name" value="MFS general substrate transporter like domains"/>
    <property type="match status" value="1"/>
</dbReference>
<protein>
    <recommendedName>
        <fullName evidence="6">Major facilitator superfamily (MFS) profile domain-containing protein</fullName>
    </recommendedName>
</protein>
<dbReference type="GO" id="GO:0022857">
    <property type="term" value="F:transmembrane transporter activity"/>
    <property type="evidence" value="ECO:0007669"/>
    <property type="project" value="InterPro"/>
</dbReference>
<keyword evidence="3" id="KW-1133">Transmembrane helix</keyword>
<dbReference type="AlphaFoldDB" id="A0A139IPZ9"/>
<evidence type="ECO:0000256" key="3">
    <source>
        <dbReference type="SAM" id="Phobius"/>
    </source>
</evidence>
<comment type="caution">
    <text evidence="4">The sequence shown here is derived from an EMBL/GenBank/DDBJ whole genome shotgun (WGS) entry which is preliminary data.</text>
</comment>
<name>A0A139IPZ9_9PEZI</name>
<evidence type="ECO:0000256" key="2">
    <source>
        <dbReference type="ARBA" id="ARBA00006727"/>
    </source>
</evidence>
<feature type="transmembrane region" description="Helical" evidence="3">
    <location>
        <begin position="307"/>
        <end position="327"/>
    </location>
</feature>
<organism evidence="4 5">
    <name type="scientific">Pseudocercospora musae</name>
    <dbReference type="NCBI Taxonomy" id="113226"/>
    <lineage>
        <taxon>Eukaryota</taxon>
        <taxon>Fungi</taxon>
        <taxon>Dikarya</taxon>
        <taxon>Ascomycota</taxon>
        <taxon>Pezizomycotina</taxon>
        <taxon>Dothideomycetes</taxon>
        <taxon>Dothideomycetidae</taxon>
        <taxon>Mycosphaerellales</taxon>
        <taxon>Mycosphaerellaceae</taxon>
        <taxon>Pseudocercospora</taxon>
    </lineage>
</organism>
<sequence length="405" mass="45054">METLILAFSSPQYYRAAGSSALLDTDRHHEAHIKLLLYQHALHSCNLCPQAFIGAVYRTTLIEYSAPSDWDPSADPGFPSEHDSLLYDTRGMMSMVHEQQRSTRHTSRAMEETVNASRVNSDVVGVEDAPATQQAAVRQVRKQAYLALTGSALLQLPTWGFAMTFGVFQEYLARTNNPQGSASSSGVIGNVQNGVMYLMMPILFTLLDRGRWSVFRRSAAVAGVLISTLAFLLSSFSTQLWHLIILQGVFAALGNTMLYSPTTLDLDEHFKAGRATAYGAILSSKNTVGTACPLIFSALLDSIGFRWTLRIWSLVVLIIGLIGIGVMPRQSSTSAVSTLELSQTQILLHLQHRQRNLQCRLRHPANLPLILRTRYTTSEHNLFGSDDNTVQYPWHNILRWLRTSE</sequence>
<gene>
    <name evidence="4" type="ORF">AC579_4748</name>
</gene>
<dbReference type="Pfam" id="PF07690">
    <property type="entry name" value="MFS_1"/>
    <property type="match status" value="1"/>
</dbReference>
<dbReference type="InterPro" id="IPR011701">
    <property type="entry name" value="MFS"/>
</dbReference>
<dbReference type="EMBL" id="LFZO01000028">
    <property type="protein sequence ID" value="KXT16877.1"/>
    <property type="molecule type" value="Genomic_DNA"/>
</dbReference>
<feature type="transmembrane region" description="Helical" evidence="3">
    <location>
        <begin position="144"/>
        <end position="167"/>
    </location>
</feature>
<proteinExistence type="inferred from homology"/>
<dbReference type="OrthoDB" id="417877at2759"/>
<comment type="similarity">
    <text evidence="2">Belongs to the major facilitator superfamily. Monocarboxylate porter (TC 2.A.1.13) family.</text>
</comment>
<dbReference type="GO" id="GO:0016020">
    <property type="term" value="C:membrane"/>
    <property type="evidence" value="ECO:0007669"/>
    <property type="project" value="UniProtKB-SubCell"/>
</dbReference>
<keyword evidence="3" id="KW-0812">Transmembrane</keyword>
<feature type="transmembrane region" description="Helical" evidence="3">
    <location>
        <begin position="187"/>
        <end position="207"/>
    </location>
</feature>
<keyword evidence="5" id="KW-1185">Reference proteome</keyword>
<dbReference type="PANTHER" id="PTHR11360:SF156">
    <property type="entry name" value="MONOCARBOXYLATE TRANSPORTER, PUTATIVE (AFU_ORTHOLOGUE AFUA_4G14260)-RELATED"/>
    <property type="match status" value="1"/>
</dbReference>
<dbReference type="PANTHER" id="PTHR11360">
    <property type="entry name" value="MONOCARBOXYLATE TRANSPORTER"/>
    <property type="match status" value="1"/>
</dbReference>
<feature type="transmembrane region" description="Helical" evidence="3">
    <location>
        <begin position="240"/>
        <end position="259"/>
    </location>
</feature>
<evidence type="ECO:0000313" key="5">
    <source>
        <dbReference type="Proteomes" id="UP000073492"/>
    </source>
</evidence>
<evidence type="ECO:0000256" key="1">
    <source>
        <dbReference type="ARBA" id="ARBA00004141"/>
    </source>
</evidence>
<comment type="subcellular location">
    <subcellularLocation>
        <location evidence="1">Membrane</location>
        <topology evidence="1">Multi-pass membrane protein</topology>
    </subcellularLocation>
</comment>
<dbReference type="InterPro" id="IPR050327">
    <property type="entry name" value="Proton-linked_MCT"/>
</dbReference>
<dbReference type="Proteomes" id="UP000073492">
    <property type="component" value="Unassembled WGS sequence"/>
</dbReference>
<evidence type="ECO:0000313" key="4">
    <source>
        <dbReference type="EMBL" id="KXT16877.1"/>
    </source>
</evidence>
<evidence type="ECO:0008006" key="6">
    <source>
        <dbReference type="Google" id="ProtNLM"/>
    </source>
</evidence>
<dbReference type="SUPFAM" id="SSF103473">
    <property type="entry name" value="MFS general substrate transporter"/>
    <property type="match status" value="1"/>
</dbReference>
<dbReference type="InterPro" id="IPR036259">
    <property type="entry name" value="MFS_trans_sf"/>
</dbReference>
<reference evidence="4 5" key="1">
    <citation type="submission" date="2015-07" db="EMBL/GenBank/DDBJ databases">
        <title>Comparative genomics of the Sigatoka disease complex on banana suggests a link between parallel evolutionary changes in Pseudocercospora fijiensis and Pseudocercospora eumusae and increased virulence on the banana host.</title>
        <authorList>
            <person name="Chang T.-C."/>
            <person name="Salvucci A."/>
            <person name="Crous P.W."/>
            <person name="Stergiopoulos I."/>
        </authorList>
    </citation>
    <scope>NUCLEOTIDE SEQUENCE [LARGE SCALE GENOMIC DNA]</scope>
    <source>
        <strain evidence="4 5">CBS 116634</strain>
    </source>
</reference>